<gene>
    <name evidence="5" type="ORF">B1812_09945</name>
</gene>
<dbReference type="InterPro" id="IPR029063">
    <property type="entry name" value="SAM-dependent_MTases_sf"/>
</dbReference>
<dbReference type="AlphaFoldDB" id="A0A1W6MUS5"/>
<evidence type="ECO:0000313" key="6">
    <source>
        <dbReference type="Proteomes" id="UP000193978"/>
    </source>
</evidence>
<dbReference type="PANTHER" id="PTHR43464">
    <property type="entry name" value="METHYLTRANSFERASE"/>
    <property type="match status" value="1"/>
</dbReference>
<keyword evidence="6" id="KW-1185">Reference proteome</keyword>
<keyword evidence="1 5" id="KW-0489">Methyltransferase</keyword>
<dbReference type="GO" id="GO:0008168">
    <property type="term" value="F:methyltransferase activity"/>
    <property type="evidence" value="ECO:0007669"/>
    <property type="project" value="UniProtKB-KW"/>
</dbReference>
<evidence type="ECO:0000256" key="3">
    <source>
        <dbReference type="ARBA" id="ARBA00022691"/>
    </source>
</evidence>
<evidence type="ECO:0000256" key="2">
    <source>
        <dbReference type="ARBA" id="ARBA00022679"/>
    </source>
</evidence>
<dbReference type="EMBL" id="CP019948">
    <property type="protein sequence ID" value="ARN81344.1"/>
    <property type="molecule type" value="Genomic_DNA"/>
</dbReference>
<dbReference type="InterPro" id="IPR041698">
    <property type="entry name" value="Methyltransf_25"/>
</dbReference>
<dbReference type="RefSeq" id="WP_085771441.1">
    <property type="nucleotide sequence ID" value="NZ_AP027149.1"/>
</dbReference>
<name>A0A1W6MUS5_9HYPH</name>
<dbReference type="PANTHER" id="PTHR43464:SF19">
    <property type="entry name" value="UBIQUINONE BIOSYNTHESIS O-METHYLTRANSFERASE, MITOCHONDRIAL"/>
    <property type="match status" value="1"/>
</dbReference>
<dbReference type="Gene3D" id="3.40.50.150">
    <property type="entry name" value="Vaccinia Virus protein VP39"/>
    <property type="match status" value="1"/>
</dbReference>
<accession>A0A1W6MUS5</accession>
<sequence length="221" mass="24145">MTDSRAAQVASWSKNAENWTAAVRSDAIASRREATNAAILAAALAAPLGKTLDVGCGEGWLCRELRNSTQEIVGVDVSPELISRAREEGGATYDVLSYAELCAEPARAGKDFDTIVCNFSLLDDRLEPICDALAAISTPKARLLIQTLHPLAFAPPYEDGWRIESFESFGGEKWAPMPYFARTLGSWIEAISKRWDLKRLLEPKIPSAPIPASLLLVAERR</sequence>
<evidence type="ECO:0000259" key="4">
    <source>
        <dbReference type="Pfam" id="PF13649"/>
    </source>
</evidence>
<dbReference type="SUPFAM" id="SSF53335">
    <property type="entry name" value="S-adenosyl-L-methionine-dependent methyltransferases"/>
    <property type="match status" value="1"/>
</dbReference>
<dbReference type="CDD" id="cd02440">
    <property type="entry name" value="AdoMet_MTases"/>
    <property type="match status" value="1"/>
</dbReference>
<dbReference type="STRING" id="655015.B1812_09945"/>
<dbReference type="Pfam" id="PF13649">
    <property type="entry name" value="Methyltransf_25"/>
    <property type="match status" value="1"/>
</dbReference>
<organism evidence="5 6">
    <name type="scientific">Methylocystis bryophila</name>
    <dbReference type="NCBI Taxonomy" id="655015"/>
    <lineage>
        <taxon>Bacteria</taxon>
        <taxon>Pseudomonadati</taxon>
        <taxon>Pseudomonadota</taxon>
        <taxon>Alphaproteobacteria</taxon>
        <taxon>Hyphomicrobiales</taxon>
        <taxon>Methylocystaceae</taxon>
        <taxon>Methylocystis</taxon>
    </lineage>
</organism>
<dbReference type="GO" id="GO:0032259">
    <property type="term" value="P:methylation"/>
    <property type="evidence" value="ECO:0007669"/>
    <property type="project" value="UniProtKB-KW"/>
</dbReference>
<feature type="domain" description="Methyltransferase" evidence="4">
    <location>
        <begin position="52"/>
        <end position="123"/>
    </location>
</feature>
<dbReference type="KEGG" id="mbry:B1812_09945"/>
<protein>
    <submittedName>
        <fullName evidence="5">SAM-dependent methyltransferase</fullName>
    </submittedName>
</protein>
<dbReference type="OrthoDB" id="9797252at2"/>
<dbReference type="Proteomes" id="UP000193978">
    <property type="component" value="Chromosome"/>
</dbReference>
<evidence type="ECO:0000313" key="5">
    <source>
        <dbReference type="EMBL" id="ARN81344.1"/>
    </source>
</evidence>
<proteinExistence type="predicted"/>
<evidence type="ECO:0000256" key="1">
    <source>
        <dbReference type="ARBA" id="ARBA00022603"/>
    </source>
</evidence>
<reference evidence="5 6" key="1">
    <citation type="submission" date="2017-02" db="EMBL/GenBank/DDBJ databases">
        <authorList>
            <person name="Peterson S.W."/>
        </authorList>
    </citation>
    <scope>NUCLEOTIDE SEQUENCE [LARGE SCALE GENOMIC DNA]</scope>
    <source>
        <strain evidence="5 6">S285</strain>
    </source>
</reference>
<keyword evidence="2 5" id="KW-0808">Transferase</keyword>
<keyword evidence="3" id="KW-0949">S-adenosyl-L-methionine</keyword>